<proteinExistence type="predicted"/>
<keyword evidence="2" id="KW-1185">Reference proteome</keyword>
<evidence type="ECO:0000313" key="2">
    <source>
        <dbReference type="Proteomes" id="UP000001396"/>
    </source>
</evidence>
<organism evidence="1 2">
    <name type="scientific">Heterostelium pallidum (strain ATCC 26659 / Pp 5 / PN500)</name>
    <name type="common">Cellular slime mold</name>
    <name type="synonym">Polysphondylium pallidum</name>
    <dbReference type="NCBI Taxonomy" id="670386"/>
    <lineage>
        <taxon>Eukaryota</taxon>
        <taxon>Amoebozoa</taxon>
        <taxon>Evosea</taxon>
        <taxon>Eumycetozoa</taxon>
        <taxon>Dictyostelia</taxon>
        <taxon>Acytosteliales</taxon>
        <taxon>Acytosteliaceae</taxon>
        <taxon>Heterostelium</taxon>
    </lineage>
</organism>
<comment type="caution">
    <text evidence="1">The sequence shown here is derived from an EMBL/GenBank/DDBJ whole genome shotgun (WGS) entry which is preliminary data.</text>
</comment>
<reference evidence="1 2" key="1">
    <citation type="journal article" date="2011" name="Genome Res.">
        <title>Phylogeny-wide analysis of social amoeba genomes highlights ancient origins for complex intercellular communication.</title>
        <authorList>
            <person name="Heidel A.J."/>
            <person name="Lawal H.M."/>
            <person name="Felder M."/>
            <person name="Schilde C."/>
            <person name="Helps N.R."/>
            <person name="Tunggal B."/>
            <person name="Rivero F."/>
            <person name="John U."/>
            <person name="Schleicher M."/>
            <person name="Eichinger L."/>
            <person name="Platzer M."/>
            <person name="Noegel A.A."/>
            <person name="Schaap P."/>
            <person name="Gloeckner G."/>
        </authorList>
    </citation>
    <scope>NUCLEOTIDE SEQUENCE [LARGE SCALE GENOMIC DNA]</scope>
    <source>
        <strain evidence="2">ATCC 26659 / Pp 5 / PN500</strain>
    </source>
</reference>
<dbReference type="GeneID" id="31366823"/>
<dbReference type="EMBL" id="ADBJ01000056">
    <property type="protein sequence ID" value="EFA75280.1"/>
    <property type="molecule type" value="Genomic_DNA"/>
</dbReference>
<dbReference type="RefSeq" id="XP_020427414.1">
    <property type="nucleotide sequence ID" value="XM_020582111.1"/>
</dbReference>
<dbReference type="InParanoid" id="D3BT63"/>
<gene>
    <name evidence="1" type="ORF">PPL_11355</name>
</gene>
<name>D3BT63_HETP5</name>
<sequence>MSNQDSFSNLINIKSFHIIDFSLIALCASHIGDIERLNHLKEMIRSYVNQDVKIQFFISISCEESMLEQLSKEIGEWNQIYGLHILMQSVKKSQFQHYKHLVDHLVSSKISLSTWIIFSDDDDTWHPFRVKGYLNITRQLKNTFKDNHCIRVTASHDEKFGEYFEYSIRLKTSVWFFDRAGQELLASSFCKLFFLRYMVSFNSTSLCQLPNRPYQRNTREVAVGHEISIFFVGVDPDNNRQILEAQVKRDTILMLAGNFKHFIPTYDELKIFLNVSQSDSEGMYPIFFNPGLESASRACSRSNSLFIKTIQHRFKVIREDLQPIRTTGYLSIISQNFKIALMGNNCIRISSNPDERIGEYIEYSIQLKTSLPYFDSADPELLASNFCDVFFLRYMVSFKSTWLCNVPTTLYHYNLRDGTARHSVIKGVDPNNYLQVCEAQVKRDTILMLARNWKRIHPTYDELKKFIQVSQVEESTQFSFIQKWRLNFYSI</sequence>
<dbReference type="Proteomes" id="UP000001396">
    <property type="component" value="Unassembled WGS sequence"/>
</dbReference>
<evidence type="ECO:0000313" key="1">
    <source>
        <dbReference type="EMBL" id="EFA75280.1"/>
    </source>
</evidence>
<accession>D3BT63</accession>
<dbReference type="AlphaFoldDB" id="D3BT63"/>
<protein>
    <submittedName>
        <fullName evidence="1">Uncharacterized protein</fullName>
    </submittedName>
</protein>